<name>A0A7X0IZ87_9SPHI</name>
<dbReference type="AlphaFoldDB" id="A0A7X0IZ87"/>
<proteinExistence type="predicted"/>
<comment type="caution">
    <text evidence="1">The sequence shown here is derived from an EMBL/GenBank/DDBJ whole genome shotgun (WGS) entry which is preliminary data.</text>
</comment>
<evidence type="ECO:0000313" key="2">
    <source>
        <dbReference type="Proteomes" id="UP000521017"/>
    </source>
</evidence>
<accession>A0A7X0IZ87</accession>
<gene>
    <name evidence="1" type="ORF">HDF25_000303</name>
</gene>
<dbReference type="RefSeq" id="WP_184622056.1">
    <property type="nucleotide sequence ID" value="NZ_JACHCC010000001.1"/>
</dbReference>
<sequence length="85" mass="9933">MATGEKRKLFFELSKSEKEKRFRSVLNPVLKRNRELNQPVVFRNSLCHKSNQFVHKYPNGKQFIIEIDLKTLSTKLGDSPALMII</sequence>
<evidence type="ECO:0000313" key="1">
    <source>
        <dbReference type="EMBL" id="MBB6498179.1"/>
    </source>
</evidence>
<organism evidence="1 2">
    <name type="scientific">Pedobacter cryoconitis</name>
    <dbReference type="NCBI Taxonomy" id="188932"/>
    <lineage>
        <taxon>Bacteria</taxon>
        <taxon>Pseudomonadati</taxon>
        <taxon>Bacteroidota</taxon>
        <taxon>Sphingobacteriia</taxon>
        <taxon>Sphingobacteriales</taxon>
        <taxon>Sphingobacteriaceae</taxon>
        <taxon>Pedobacter</taxon>
    </lineage>
</organism>
<dbReference type="EMBL" id="JACHCC010000001">
    <property type="protein sequence ID" value="MBB6498179.1"/>
    <property type="molecule type" value="Genomic_DNA"/>
</dbReference>
<reference evidence="1 2" key="1">
    <citation type="submission" date="2020-08" db="EMBL/GenBank/DDBJ databases">
        <title>Genomic Encyclopedia of Type Strains, Phase IV (KMG-V): Genome sequencing to study the core and pangenomes of soil and plant-associated prokaryotes.</title>
        <authorList>
            <person name="Whitman W."/>
        </authorList>
    </citation>
    <scope>NUCLEOTIDE SEQUENCE [LARGE SCALE GENOMIC DNA]</scope>
    <source>
        <strain evidence="1 2">M2T3</strain>
    </source>
</reference>
<protein>
    <submittedName>
        <fullName evidence="1">Uncharacterized protein</fullName>
    </submittedName>
</protein>
<dbReference type="Proteomes" id="UP000521017">
    <property type="component" value="Unassembled WGS sequence"/>
</dbReference>